<evidence type="ECO:0000313" key="3">
    <source>
        <dbReference type="Proteomes" id="UP000198582"/>
    </source>
</evidence>
<keyword evidence="3" id="KW-1185">Reference proteome</keyword>
<keyword evidence="1" id="KW-0472">Membrane</keyword>
<evidence type="ECO:0000256" key="1">
    <source>
        <dbReference type="SAM" id="Phobius"/>
    </source>
</evidence>
<sequence length="53" mass="5799">MAGLGLVAGLGFLVSSLWWAAAVWWTWLAGSLLVGLLTWILVFELVRLRRGGD</sequence>
<keyword evidence="1" id="KW-0812">Transmembrane</keyword>
<dbReference type="EMBL" id="FOEF01000003">
    <property type="protein sequence ID" value="SEP02674.1"/>
    <property type="molecule type" value="Genomic_DNA"/>
</dbReference>
<protein>
    <submittedName>
        <fullName evidence="2">Uncharacterized protein</fullName>
    </submittedName>
</protein>
<gene>
    <name evidence="2" type="ORF">SAMN04489732_103282</name>
</gene>
<evidence type="ECO:0000313" key="2">
    <source>
        <dbReference type="EMBL" id="SEP02674.1"/>
    </source>
</evidence>
<feature type="transmembrane region" description="Helical" evidence="1">
    <location>
        <begin position="26"/>
        <end position="46"/>
    </location>
</feature>
<dbReference type="AlphaFoldDB" id="A0A1H8UIH5"/>
<reference evidence="2 3" key="1">
    <citation type="submission" date="2016-10" db="EMBL/GenBank/DDBJ databases">
        <authorList>
            <person name="de Groot N.N."/>
        </authorList>
    </citation>
    <scope>NUCLEOTIDE SEQUENCE [LARGE SCALE GENOMIC DNA]</scope>
    <source>
        <strain evidence="2 3">DSM 44993</strain>
    </source>
</reference>
<proteinExistence type="predicted"/>
<keyword evidence="1" id="KW-1133">Transmembrane helix</keyword>
<dbReference type="STRING" id="394193.SAMN04489732_103282"/>
<dbReference type="Proteomes" id="UP000198582">
    <property type="component" value="Unassembled WGS sequence"/>
</dbReference>
<name>A0A1H8UIH5_9PSEU</name>
<accession>A0A1H8UIH5</accession>
<organism evidence="2 3">
    <name type="scientific">Amycolatopsis saalfeldensis</name>
    <dbReference type="NCBI Taxonomy" id="394193"/>
    <lineage>
        <taxon>Bacteria</taxon>
        <taxon>Bacillati</taxon>
        <taxon>Actinomycetota</taxon>
        <taxon>Actinomycetes</taxon>
        <taxon>Pseudonocardiales</taxon>
        <taxon>Pseudonocardiaceae</taxon>
        <taxon>Amycolatopsis</taxon>
    </lineage>
</organism>